<dbReference type="EMBL" id="JACBZA010000001">
    <property type="protein sequence ID" value="NYH83022.1"/>
    <property type="molecule type" value="Genomic_DNA"/>
</dbReference>
<dbReference type="InterPro" id="IPR050765">
    <property type="entry name" value="Riboflavin_Biosynth_HTPR"/>
</dbReference>
<dbReference type="Proteomes" id="UP000533017">
    <property type="component" value="Unassembled WGS sequence"/>
</dbReference>
<dbReference type="InterPro" id="IPR002734">
    <property type="entry name" value="RibDG_C"/>
</dbReference>
<protein>
    <recommendedName>
        <fullName evidence="6">Riboflavin biosynthesis protein RibD</fullName>
        <ecNumber evidence="5">3.5.4.26</ecNumber>
    </recommendedName>
</protein>
<comment type="catalytic activity">
    <reaction evidence="9">
        <text>5-amino-6-(5-phospho-D-ribitylamino)uracil + NADP(+) = 5-amino-6-(5-phospho-D-ribosylamino)uracil + NADPH + H(+)</text>
        <dbReference type="Rhea" id="RHEA:17845"/>
        <dbReference type="ChEBI" id="CHEBI:15378"/>
        <dbReference type="ChEBI" id="CHEBI:57783"/>
        <dbReference type="ChEBI" id="CHEBI:58349"/>
        <dbReference type="ChEBI" id="CHEBI:58421"/>
        <dbReference type="ChEBI" id="CHEBI:58453"/>
        <dbReference type="EC" id="1.1.1.193"/>
    </reaction>
</comment>
<comment type="function">
    <text evidence="1">Converts 2,5-diamino-6-(ribosylamino)-4(3h)-pyrimidinone 5'-phosphate into 5-amino-6-(ribosylamino)-2,4(1h,3h)-pyrimidinedione 5'-phosphate.</text>
</comment>
<dbReference type="RefSeq" id="WP_237768804.1">
    <property type="nucleotide sequence ID" value="NZ_FOOI01000007.1"/>
</dbReference>
<dbReference type="CDD" id="cd01284">
    <property type="entry name" value="Riboflavin_deaminase-reductase"/>
    <property type="match status" value="1"/>
</dbReference>
<comment type="catalytic activity">
    <reaction evidence="10">
        <text>2,5-diamino-6-hydroxy-4-(5-phosphoribosylamino)-pyrimidine + H2O + H(+) = 5-amino-6-(5-phospho-D-ribosylamino)uracil + NH4(+)</text>
        <dbReference type="Rhea" id="RHEA:21868"/>
        <dbReference type="ChEBI" id="CHEBI:15377"/>
        <dbReference type="ChEBI" id="CHEBI:15378"/>
        <dbReference type="ChEBI" id="CHEBI:28938"/>
        <dbReference type="ChEBI" id="CHEBI:58453"/>
        <dbReference type="ChEBI" id="CHEBI:58614"/>
        <dbReference type="EC" id="3.5.4.26"/>
    </reaction>
</comment>
<dbReference type="Gene3D" id="3.40.140.10">
    <property type="entry name" value="Cytidine Deaminase, domain 2"/>
    <property type="match status" value="1"/>
</dbReference>
<organism evidence="12 13">
    <name type="scientific">Actinopolymorpha cephalotaxi</name>
    <dbReference type="NCBI Taxonomy" id="504797"/>
    <lineage>
        <taxon>Bacteria</taxon>
        <taxon>Bacillati</taxon>
        <taxon>Actinomycetota</taxon>
        <taxon>Actinomycetes</taxon>
        <taxon>Propionibacteriales</taxon>
        <taxon>Actinopolymorphaceae</taxon>
        <taxon>Actinopolymorpha</taxon>
    </lineage>
</organism>
<dbReference type="InterPro" id="IPR024072">
    <property type="entry name" value="DHFR-like_dom_sf"/>
</dbReference>
<sequence>MPWSSHVVTDPVIDPVSDMPERPYVVASAAQSVDGYLDDSADARLVLSGEADLDRVDDVRAGCDAILVGAHTVRRDDPRLLVRSSERRQARVAAGLPPNPAKVVLTRSGDLDPGAAFFTAGPETTPRLVYASAGSAAELRARLGSTATVVDTDDLVGDLAGDLSGGPSDGVDLTAVLADLHRRGVRRLLVEGGSRILTAFLAADLVDELHLVVAPFFVGDPDAPRLVGAGDFPHGPGNRMRLAEVRQVGDVMLARYLLAAADDFWLRRAIELSRACPPTESAYAVGAVVVDDTGHEIATGYSRETGPREHAEEVALSRVDPADPRLAAATMYTSLEPCSARASHPVPCADLIIRAGIRRVVLAWREPALFVDCHGVERLRDAGVEVVELPELAPLVREVNAHLFD</sequence>
<evidence type="ECO:0000313" key="12">
    <source>
        <dbReference type="EMBL" id="NYH83022.1"/>
    </source>
</evidence>
<dbReference type="InterPro" id="IPR002125">
    <property type="entry name" value="CMP_dCMP_dom"/>
</dbReference>
<evidence type="ECO:0000256" key="9">
    <source>
        <dbReference type="ARBA" id="ARBA00049861"/>
    </source>
</evidence>
<evidence type="ECO:0000313" key="13">
    <source>
        <dbReference type="Proteomes" id="UP000533017"/>
    </source>
</evidence>
<keyword evidence="8 12" id="KW-0560">Oxidoreductase</keyword>
<feature type="domain" description="CMP/dCMP-type deaminase" evidence="11">
    <location>
        <begin position="260"/>
        <end position="386"/>
    </location>
</feature>
<dbReference type="EC" id="3.5.4.26" evidence="5"/>
<dbReference type="Gene3D" id="3.40.430.10">
    <property type="entry name" value="Dihydrofolate Reductase, subunit A"/>
    <property type="match status" value="1"/>
</dbReference>
<comment type="caution">
    <text evidence="12">The sequence shown here is derived from an EMBL/GenBank/DDBJ whole genome shotgun (WGS) entry which is preliminary data.</text>
</comment>
<proteinExistence type="inferred from homology"/>
<dbReference type="SUPFAM" id="SSF53927">
    <property type="entry name" value="Cytidine deaminase-like"/>
    <property type="match status" value="1"/>
</dbReference>
<evidence type="ECO:0000256" key="10">
    <source>
        <dbReference type="ARBA" id="ARBA00049886"/>
    </source>
</evidence>
<gene>
    <name evidence="12" type="ORF">FHR37_001873</name>
</gene>
<dbReference type="SUPFAM" id="SSF53597">
    <property type="entry name" value="Dihydrofolate reductase-like"/>
    <property type="match status" value="1"/>
</dbReference>
<evidence type="ECO:0000256" key="1">
    <source>
        <dbReference type="ARBA" id="ARBA00002151"/>
    </source>
</evidence>
<evidence type="ECO:0000256" key="2">
    <source>
        <dbReference type="ARBA" id="ARBA00004882"/>
    </source>
</evidence>
<name>A0ABX2S3U4_9ACTN</name>
<evidence type="ECO:0000256" key="3">
    <source>
        <dbReference type="ARBA" id="ARBA00005259"/>
    </source>
</evidence>
<dbReference type="Pfam" id="PF01872">
    <property type="entry name" value="RibD_C"/>
    <property type="match status" value="1"/>
</dbReference>
<comment type="pathway">
    <text evidence="2">Cofactor biosynthesis; riboflavin biosynthesis; 5-amino-6-(D-ribitylamino)uracil from GTP: step 2/4.</text>
</comment>
<evidence type="ECO:0000256" key="7">
    <source>
        <dbReference type="ARBA" id="ARBA00022857"/>
    </source>
</evidence>
<keyword evidence="13" id="KW-1185">Reference proteome</keyword>
<dbReference type="PANTHER" id="PTHR38011">
    <property type="entry name" value="DIHYDROFOLATE REDUCTASE FAMILY PROTEIN (AFU_ORTHOLOGUE AFUA_8G06820)"/>
    <property type="match status" value="1"/>
</dbReference>
<evidence type="ECO:0000259" key="11">
    <source>
        <dbReference type="PROSITE" id="PS51747"/>
    </source>
</evidence>
<evidence type="ECO:0000256" key="6">
    <source>
        <dbReference type="ARBA" id="ARBA00019930"/>
    </source>
</evidence>
<dbReference type="Pfam" id="PF00383">
    <property type="entry name" value="dCMP_cyt_deam_1"/>
    <property type="match status" value="1"/>
</dbReference>
<dbReference type="PROSITE" id="PS51747">
    <property type="entry name" value="CYT_DCMP_DEAMINASES_2"/>
    <property type="match status" value="1"/>
</dbReference>
<accession>A0ABX2S3U4</accession>
<evidence type="ECO:0000256" key="4">
    <source>
        <dbReference type="ARBA" id="ARBA00007417"/>
    </source>
</evidence>
<keyword evidence="7" id="KW-0521">NADP</keyword>
<reference evidence="12 13" key="1">
    <citation type="submission" date="2020-07" db="EMBL/GenBank/DDBJ databases">
        <title>Sequencing the genomes of 1000 actinobacteria strains.</title>
        <authorList>
            <person name="Klenk H.-P."/>
        </authorList>
    </citation>
    <scope>NUCLEOTIDE SEQUENCE [LARGE SCALE GENOMIC DNA]</scope>
    <source>
        <strain evidence="12 13">DSM 45117</strain>
    </source>
</reference>
<dbReference type="PANTHER" id="PTHR38011:SF7">
    <property type="entry name" value="2,5-DIAMINO-6-RIBOSYLAMINO-4(3H)-PYRIMIDINONE 5'-PHOSPHATE REDUCTASE"/>
    <property type="match status" value="1"/>
</dbReference>
<evidence type="ECO:0000256" key="8">
    <source>
        <dbReference type="ARBA" id="ARBA00023002"/>
    </source>
</evidence>
<dbReference type="GO" id="GO:0008703">
    <property type="term" value="F:5-amino-6-(5-phosphoribosylamino)uracil reductase activity"/>
    <property type="evidence" value="ECO:0007669"/>
    <property type="project" value="UniProtKB-EC"/>
</dbReference>
<comment type="similarity">
    <text evidence="3">In the N-terminal section; belongs to the cytidine and deoxycytidylate deaminase family.</text>
</comment>
<evidence type="ECO:0000256" key="5">
    <source>
        <dbReference type="ARBA" id="ARBA00012766"/>
    </source>
</evidence>
<dbReference type="InterPro" id="IPR016193">
    <property type="entry name" value="Cytidine_deaminase-like"/>
</dbReference>
<comment type="similarity">
    <text evidence="4">In the C-terminal section; belongs to the HTP reductase family.</text>
</comment>